<reference evidence="6 7" key="1">
    <citation type="submission" date="2019-06" db="EMBL/GenBank/DDBJ databases">
        <title>A chromosomal-level reference genome of Carpinus fangiana (Coryloideae, Betulaceae).</title>
        <authorList>
            <person name="Yang X."/>
            <person name="Wang Z."/>
            <person name="Zhang L."/>
            <person name="Hao G."/>
            <person name="Liu J."/>
            <person name="Yang Y."/>
        </authorList>
    </citation>
    <scope>NUCLEOTIDE SEQUENCE [LARGE SCALE GENOMIC DNA]</scope>
    <source>
        <strain evidence="6">Cfa_2016G</strain>
        <tissue evidence="6">Leaf</tissue>
    </source>
</reference>
<keyword evidence="7" id="KW-1185">Reference proteome</keyword>
<evidence type="ECO:0000313" key="6">
    <source>
        <dbReference type="EMBL" id="KAB8337094.1"/>
    </source>
</evidence>
<organism evidence="6 7">
    <name type="scientific">Carpinus fangiana</name>
    <dbReference type="NCBI Taxonomy" id="176857"/>
    <lineage>
        <taxon>Eukaryota</taxon>
        <taxon>Viridiplantae</taxon>
        <taxon>Streptophyta</taxon>
        <taxon>Embryophyta</taxon>
        <taxon>Tracheophyta</taxon>
        <taxon>Spermatophyta</taxon>
        <taxon>Magnoliopsida</taxon>
        <taxon>eudicotyledons</taxon>
        <taxon>Gunneridae</taxon>
        <taxon>Pentapetalae</taxon>
        <taxon>rosids</taxon>
        <taxon>fabids</taxon>
        <taxon>Fagales</taxon>
        <taxon>Betulaceae</taxon>
        <taxon>Carpinus</taxon>
    </lineage>
</organism>
<evidence type="ECO:0000256" key="3">
    <source>
        <dbReference type="ARBA" id="ARBA00022833"/>
    </source>
</evidence>
<dbReference type="Gene3D" id="6.20.50.20">
    <property type="match status" value="1"/>
</dbReference>
<dbReference type="GO" id="GO:0046872">
    <property type="term" value="F:metal ion binding"/>
    <property type="evidence" value="ECO:0007669"/>
    <property type="project" value="UniProtKB-KW"/>
</dbReference>
<dbReference type="GO" id="GO:0005655">
    <property type="term" value="C:nucleolar ribonuclease P complex"/>
    <property type="evidence" value="ECO:0007669"/>
    <property type="project" value="TreeGrafter"/>
</dbReference>
<accession>A0A5N6KPL4</accession>
<dbReference type="AlphaFoldDB" id="A0A5N6KPL4"/>
<dbReference type="InterPro" id="IPR007175">
    <property type="entry name" value="Rpr2/Snm1/Rpp21"/>
</dbReference>
<feature type="region of interest" description="Disordered" evidence="5">
    <location>
        <begin position="40"/>
        <end position="60"/>
    </location>
</feature>
<protein>
    <recommendedName>
        <fullName evidence="8">Rpr2-domain-containing protein</fullName>
    </recommendedName>
</protein>
<evidence type="ECO:0000313" key="7">
    <source>
        <dbReference type="Proteomes" id="UP000327013"/>
    </source>
</evidence>
<evidence type="ECO:0000256" key="1">
    <source>
        <dbReference type="ARBA" id="ARBA00022694"/>
    </source>
</evidence>
<dbReference type="Proteomes" id="UP000327013">
    <property type="component" value="Unassembled WGS sequence"/>
</dbReference>
<dbReference type="OrthoDB" id="128536at2759"/>
<feature type="compositionally biased region" description="Polar residues" evidence="5">
    <location>
        <begin position="42"/>
        <end position="57"/>
    </location>
</feature>
<comment type="caution">
    <text evidence="6">The sequence shown here is derived from an EMBL/GenBank/DDBJ whole genome shotgun (WGS) entry which is preliminary data.</text>
</comment>
<comment type="similarity">
    <text evidence="4">Belongs to the eukaryotic/archaeal RNase P protein component 4 family.</text>
</comment>
<keyword evidence="2" id="KW-0479">Metal-binding</keyword>
<keyword evidence="3" id="KW-0862">Zinc</keyword>
<sequence length="224" mass="24577">MVKQSGNQQQKPGPNRHLHARVGYLRRAAAYLTQAHPVAARSNGSLENPEASSSRNGSAAKGMEELMKVCTGPGQFLIAQARSVSRKAQIRLSPDAKRSMCKKCDAVLIPGQTSEEILENLSKGRSKPWANVLVIRCLVCGTSKRYPVGSKRQLRKSERETNTKSITNGKSKRAQQSIKFKSGLQSEELFTKLRGLTLFPPRFNGRPASSDLLSSCIVEPTTEI</sequence>
<evidence type="ECO:0008006" key="8">
    <source>
        <dbReference type="Google" id="ProtNLM"/>
    </source>
</evidence>
<dbReference type="PANTHER" id="PTHR14742:SF0">
    <property type="entry name" value="RIBONUCLEASE P PROTEIN SUBUNIT P21"/>
    <property type="match status" value="1"/>
</dbReference>
<gene>
    <name evidence="6" type="ORF">FH972_021398</name>
</gene>
<dbReference type="PANTHER" id="PTHR14742">
    <property type="entry name" value="RIBONUCLEASE P SUBUNIT P21"/>
    <property type="match status" value="1"/>
</dbReference>
<evidence type="ECO:0000256" key="5">
    <source>
        <dbReference type="SAM" id="MobiDB-lite"/>
    </source>
</evidence>
<dbReference type="Pfam" id="PF04032">
    <property type="entry name" value="Rpr2"/>
    <property type="match status" value="1"/>
</dbReference>
<evidence type="ECO:0000256" key="4">
    <source>
        <dbReference type="ARBA" id="ARBA00038402"/>
    </source>
</evidence>
<feature type="region of interest" description="Disordered" evidence="5">
    <location>
        <begin position="149"/>
        <end position="178"/>
    </location>
</feature>
<name>A0A5N6KPL4_9ROSI</name>
<evidence type="ECO:0000256" key="2">
    <source>
        <dbReference type="ARBA" id="ARBA00022723"/>
    </source>
</evidence>
<feature type="compositionally biased region" description="Polar residues" evidence="5">
    <location>
        <begin position="163"/>
        <end position="178"/>
    </location>
</feature>
<dbReference type="EMBL" id="VIBQ01000009">
    <property type="protein sequence ID" value="KAB8337094.1"/>
    <property type="molecule type" value="Genomic_DNA"/>
</dbReference>
<keyword evidence="1" id="KW-0819">tRNA processing</keyword>
<dbReference type="GO" id="GO:0008033">
    <property type="term" value="P:tRNA processing"/>
    <property type="evidence" value="ECO:0007669"/>
    <property type="project" value="UniProtKB-KW"/>
</dbReference>
<proteinExistence type="inferred from homology"/>